<accession>A0ABT4RK96</accession>
<dbReference type="PANTHER" id="PTHR43330">
    <property type="entry name" value="METHIONINE AMINOPEPTIDASE"/>
    <property type="match status" value="1"/>
</dbReference>
<organism evidence="9 10">
    <name type="scientific">Solirubrobacter deserti</name>
    <dbReference type="NCBI Taxonomy" id="2282478"/>
    <lineage>
        <taxon>Bacteria</taxon>
        <taxon>Bacillati</taxon>
        <taxon>Actinomycetota</taxon>
        <taxon>Thermoleophilia</taxon>
        <taxon>Solirubrobacterales</taxon>
        <taxon>Solirubrobacteraceae</taxon>
        <taxon>Solirubrobacter</taxon>
    </lineage>
</organism>
<keyword evidence="4 6" id="KW-0479">Metal-binding</keyword>
<feature type="binding site" evidence="6">
    <location>
        <position position="174"/>
    </location>
    <ligand>
        <name>substrate</name>
    </ligand>
</feature>
<feature type="binding site" evidence="6">
    <location>
        <position position="93"/>
    </location>
    <ligand>
        <name>a divalent metal cation</name>
        <dbReference type="ChEBI" id="CHEBI:60240"/>
        <label>1</label>
    </ligand>
</feature>
<dbReference type="EC" id="3.4.11.18" evidence="6 7"/>
<name>A0ABT4RK96_9ACTN</name>
<evidence type="ECO:0000256" key="4">
    <source>
        <dbReference type="ARBA" id="ARBA00022723"/>
    </source>
</evidence>
<keyword evidence="5 6" id="KW-0378">Hydrolase</keyword>
<evidence type="ECO:0000313" key="9">
    <source>
        <dbReference type="EMBL" id="MDA0138983.1"/>
    </source>
</evidence>
<gene>
    <name evidence="6 9" type="primary">map</name>
    <name evidence="9" type="ORF">OJ962_15885</name>
</gene>
<evidence type="ECO:0000256" key="5">
    <source>
        <dbReference type="ARBA" id="ARBA00022801"/>
    </source>
</evidence>
<comment type="catalytic activity">
    <reaction evidence="6 7">
        <text>Release of N-terminal amino acids, preferentially methionine, from peptides and arylamides.</text>
        <dbReference type="EC" id="3.4.11.18"/>
    </reaction>
</comment>
<evidence type="ECO:0000256" key="2">
    <source>
        <dbReference type="ARBA" id="ARBA00022438"/>
    </source>
</evidence>
<feature type="binding site" evidence="6">
    <location>
        <position position="104"/>
    </location>
    <ligand>
        <name>a divalent metal cation</name>
        <dbReference type="ChEBI" id="CHEBI:60240"/>
        <label>1</label>
    </ligand>
</feature>
<feature type="binding site" evidence="6">
    <location>
        <position position="198"/>
    </location>
    <ligand>
        <name>a divalent metal cation</name>
        <dbReference type="ChEBI" id="CHEBI:60240"/>
        <label>2</label>
        <note>catalytic</note>
    </ligand>
</feature>
<evidence type="ECO:0000256" key="6">
    <source>
        <dbReference type="HAMAP-Rule" id="MF_01974"/>
    </source>
</evidence>
<comment type="function">
    <text evidence="1 6">Removes the N-terminal methionine from nascent proteins. The N-terminal methionine is often cleaved when the second residue in the primary sequence is small and uncharged (Met-Ala-, Cys, Gly, Pro, Ser, Thr, or Val). Requires deformylation of the N(alpha)-formylated initiator methionine before it can be hydrolyzed.</text>
</comment>
<evidence type="ECO:0000256" key="3">
    <source>
        <dbReference type="ARBA" id="ARBA00022670"/>
    </source>
</evidence>
<keyword evidence="10" id="KW-1185">Reference proteome</keyword>
<keyword evidence="2 6" id="KW-0031">Aminopeptidase</keyword>
<dbReference type="GO" id="GO:0004239">
    <property type="term" value="F:initiator methionyl aminopeptidase activity"/>
    <property type="evidence" value="ECO:0007669"/>
    <property type="project" value="UniProtKB-EC"/>
</dbReference>
<evidence type="ECO:0000256" key="1">
    <source>
        <dbReference type="ARBA" id="ARBA00002521"/>
    </source>
</evidence>
<dbReference type="InterPro" id="IPR002467">
    <property type="entry name" value="Pept_M24A_MAP1"/>
</dbReference>
<feature type="binding site" evidence="6">
    <location>
        <position position="167"/>
    </location>
    <ligand>
        <name>a divalent metal cation</name>
        <dbReference type="ChEBI" id="CHEBI:60240"/>
        <label>2</label>
        <note>catalytic</note>
    </ligand>
</feature>
<dbReference type="EMBL" id="JAPCID010000020">
    <property type="protein sequence ID" value="MDA0138983.1"/>
    <property type="molecule type" value="Genomic_DNA"/>
</dbReference>
<dbReference type="SUPFAM" id="SSF55920">
    <property type="entry name" value="Creatinase/aminopeptidase"/>
    <property type="match status" value="1"/>
</dbReference>
<dbReference type="InterPro" id="IPR001714">
    <property type="entry name" value="Pept_M24_MAP"/>
</dbReference>
<dbReference type="Proteomes" id="UP001147700">
    <property type="component" value="Unassembled WGS sequence"/>
</dbReference>
<dbReference type="PANTHER" id="PTHR43330:SF13">
    <property type="entry name" value="METHIONINE AMINOPEPTIDASE 2"/>
    <property type="match status" value="1"/>
</dbReference>
<dbReference type="Gene3D" id="3.90.230.10">
    <property type="entry name" value="Creatinase/methionine aminopeptidase superfamily"/>
    <property type="match status" value="1"/>
</dbReference>
<comment type="caution">
    <text evidence="9">The sequence shown here is derived from an EMBL/GenBank/DDBJ whole genome shotgun (WGS) entry which is preliminary data.</text>
</comment>
<evidence type="ECO:0000256" key="7">
    <source>
        <dbReference type="RuleBase" id="RU003653"/>
    </source>
</evidence>
<keyword evidence="3 6" id="KW-0645">Protease</keyword>
<feature type="binding site" evidence="6">
    <location>
        <position position="229"/>
    </location>
    <ligand>
        <name>a divalent metal cation</name>
        <dbReference type="ChEBI" id="CHEBI:60240"/>
        <label>2</label>
        <note>catalytic</note>
    </ligand>
</feature>
<dbReference type="Pfam" id="PF00557">
    <property type="entry name" value="Peptidase_M24"/>
    <property type="match status" value="1"/>
</dbReference>
<dbReference type="InterPro" id="IPR036005">
    <property type="entry name" value="Creatinase/aminopeptidase-like"/>
</dbReference>
<reference evidence="9" key="1">
    <citation type="submission" date="2022-10" db="EMBL/GenBank/DDBJ databases">
        <title>The WGS of Solirubrobacter sp. CPCC 204708.</title>
        <authorList>
            <person name="Jiang Z."/>
        </authorList>
    </citation>
    <scope>NUCLEOTIDE SEQUENCE</scope>
    <source>
        <strain evidence="9">CPCC 204708</strain>
    </source>
</reference>
<comment type="similarity">
    <text evidence="6">Belongs to the peptidase M24A family. Methionine aminopeptidase type 1 subfamily.</text>
</comment>
<proteinExistence type="inferred from homology"/>
<dbReference type="PRINTS" id="PR00599">
    <property type="entry name" value="MAPEPTIDASE"/>
</dbReference>
<evidence type="ECO:0000313" key="10">
    <source>
        <dbReference type="Proteomes" id="UP001147700"/>
    </source>
</evidence>
<feature type="binding site" evidence="6">
    <location>
        <position position="229"/>
    </location>
    <ligand>
        <name>a divalent metal cation</name>
        <dbReference type="ChEBI" id="CHEBI:60240"/>
        <label>1</label>
    </ligand>
</feature>
<feature type="binding site" evidence="6">
    <location>
        <position position="76"/>
    </location>
    <ligand>
        <name>substrate</name>
    </ligand>
</feature>
<dbReference type="HAMAP" id="MF_01974">
    <property type="entry name" value="MetAP_1"/>
    <property type="match status" value="1"/>
</dbReference>
<feature type="binding site" evidence="6">
    <location>
        <position position="104"/>
    </location>
    <ligand>
        <name>a divalent metal cation</name>
        <dbReference type="ChEBI" id="CHEBI:60240"/>
        <label>2</label>
        <note>catalytic</note>
    </ligand>
</feature>
<comment type="cofactor">
    <cofactor evidence="6">
        <name>Co(2+)</name>
        <dbReference type="ChEBI" id="CHEBI:48828"/>
    </cofactor>
    <cofactor evidence="6">
        <name>Zn(2+)</name>
        <dbReference type="ChEBI" id="CHEBI:29105"/>
    </cofactor>
    <cofactor evidence="6">
        <name>Mn(2+)</name>
        <dbReference type="ChEBI" id="CHEBI:29035"/>
    </cofactor>
    <cofactor evidence="6">
        <name>Fe(2+)</name>
        <dbReference type="ChEBI" id="CHEBI:29033"/>
    </cofactor>
    <text evidence="6">Binds 2 divalent metal cations per subunit. Has a high-affinity and a low affinity metal-binding site. The true nature of the physiological cofactor is under debate. The enzyme is active with cobalt, zinc, manganese or divalent iron ions. Most likely, methionine aminopeptidases function as mononuclear Fe(2+)-metalloproteases under physiological conditions, and the catalytically relevant metal-binding site has been assigned to the histidine-containing high-affinity site.</text>
</comment>
<sequence length="244" mass="26216">MSIDSPDELAGLRAAGRVVAETIREVARRVRPGISTGELDEVAAQVFARFGARSGPQLDYDFPGTICLSVDDEAVHGIPGPRRLREGQLLKIDVTAELDGFYADACRTVPVGRVRPREQRLMAASQSALKRGLEAAVAGVNVGVVGKAVNDEVRRRGFSVIEELAGHGIGRRIHEEPNVPNIDWDGPTLTDGLVITIEPIIAAGTGAVYQHSDGWTIKTYDRKPAAHFEHTLVVTESAPILVTA</sequence>
<dbReference type="NCBIfam" id="TIGR00500">
    <property type="entry name" value="met_pdase_I"/>
    <property type="match status" value="1"/>
</dbReference>
<feature type="domain" description="Peptidase M24" evidence="8">
    <location>
        <begin position="11"/>
        <end position="236"/>
    </location>
</feature>
<evidence type="ECO:0000259" key="8">
    <source>
        <dbReference type="Pfam" id="PF00557"/>
    </source>
</evidence>
<protein>
    <recommendedName>
        <fullName evidence="6 7">Methionine aminopeptidase</fullName>
        <shortName evidence="6">MAP</shortName>
        <shortName evidence="6">MetAP</shortName>
        <ecNumber evidence="6 7">3.4.11.18</ecNumber>
    </recommendedName>
    <alternativeName>
        <fullName evidence="6">Peptidase M</fullName>
    </alternativeName>
</protein>
<dbReference type="InterPro" id="IPR000994">
    <property type="entry name" value="Pept_M24"/>
</dbReference>
<dbReference type="RefSeq" id="WP_202954426.1">
    <property type="nucleotide sequence ID" value="NZ_JAPCID010000020.1"/>
</dbReference>
<comment type="subunit">
    <text evidence="6">Monomer.</text>
</comment>